<feature type="domain" description="Calx-beta" evidence="4">
    <location>
        <begin position="28"/>
        <end position="122"/>
    </location>
</feature>
<dbReference type="GO" id="GO:0007154">
    <property type="term" value="P:cell communication"/>
    <property type="evidence" value="ECO:0007669"/>
    <property type="project" value="InterPro"/>
</dbReference>
<keyword evidence="2" id="KW-0677">Repeat</keyword>
<gene>
    <name evidence="5" type="ORF">PO127_25985</name>
</gene>
<evidence type="ECO:0000259" key="4">
    <source>
        <dbReference type="Pfam" id="PF03160"/>
    </source>
</evidence>
<protein>
    <submittedName>
        <fullName evidence="5">Calx-beta domain-containing protein</fullName>
    </submittedName>
</protein>
<dbReference type="PROSITE" id="PS51257">
    <property type="entry name" value="PROKAR_LIPOPROTEIN"/>
    <property type="match status" value="1"/>
</dbReference>
<dbReference type="AlphaFoldDB" id="A0AAP3SJF4"/>
<organism evidence="5 6">
    <name type="scientific">Bacteroides thetaiotaomicron</name>
    <dbReference type="NCBI Taxonomy" id="818"/>
    <lineage>
        <taxon>Bacteria</taxon>
        <taxon>Pseudomonadati</taxon>
        <taxon>Bacteroidota</taxon>
        <taxon>Bacteroidia</taxon>
        <taxon>Bacteroidales</taxon>
        <taxon>Bacteroidaceae</taxon>
        <taxon>Bacteroides</taxon>
    </lineage>
</organism>
<dbReference type="EMBL" id="JAQNVG010000081">
    <property type="protein sequence ID" value="MDC2239200.1"/>
    <property type="molecule type" value="Genomic_DNA"/>
</dbReference>
<dbReference type="Gene3D" id="2.60.40.2030">
    <property type="match status" value="1"/>
</dbReference>
<accession>A0AAP3SJF4</accession>
<keyword evidence="3" id="KW-0106">Calcium</keyword>
<dbReference type="SUPFAM" id="SSF141072">
    <property type="entry name" value="CalX-like"/>
    <property type="match status" value="1"/>
</dbReference>
<dbReference type="GO" id="GO:0016020">
    <property type="term" value="C:membrane"/>
    <property type="evidence" value="ECO:0007669"/>
    <property type="project" value="InterPro"/>
</dbReference>
<keyword evidence="1" id="KW-0732">Signal</keyword>
<sequence length="289" mass="31820">MKYIIYNLWILMFLFACSESEQVEYSKLSVGFQKSKVDVGENTGILEIPVVLSGCNMDMPLQVSVQVSATDGDAVAGVDYELIDTRLAFEVCGQAMLKVRIMDNEEITDVIKTFTVNLKAETPEVKSGISSIKVHIISDDVEKVTMAGHYTLTAQDFVEGTKLSSTPDGVEIVQDLDDSNKYYMRNMVLVNGDKVLPLTMGGDLYFTVDNSGNMAIPSQLKIGNYGDGEAFAVGLTTDGYFTEDPIKIEKKDNRLLIMGGGLAGIFIDDKDDLSIYYALKNIILEKVNH</sequence>
<name>A0AAP3SJF4_BACT4</name>
<dbReference type="InterPro" id="IPR003644">
    <property type="entry name" value="Calx_beta"/>
</dbReference>
<evidence type="ECO:0000256" key="3">
    <source>
        <dbReference type="ARBA" id="ARBA00022837"/>
    </source>
</evidence>
<dbReference type="Pfam" id="PF03160">
    <property type="entry name" value="Calx-beta"/>
    <property type="match status" value="1"/>
</dbReference>
<dbReference type="RefSeq" id="WP_008766513.1">
    <property type="nucleotide sequence ID" value="NZ_JADNKL010000025.1"/>
</dbReference>
<evidence type="ECO:0000256" key="2">
    <source>
        <dbReference type="ARBA" id="ARBA00022737"/>
    </source>
</evidence>
<proteinExistence type="predicted"/>
<dbReference type="InterPro" id="IPR038081">
    <property type="entry name" value="CalX-like_sf"/>
</dbReference>
<dbReference type="Proteomes" id="UP001217776">
    <property type="component" value="Unassembled WGS sequence"/>
</dbReference>
<evidence type="ECO:0000256" key="1">
    <source>
        <dbReference type="ARBA" id="ARBA00022729"/>
    </source>
</evidence>
<evidence type="ECO:0000313" key="5">
    <source>
        <dbReference type="EMBL" id="MDC2239200.1"/>
    </source>
</evidence>
<comment type="caution">
    <text evidence="5">The sequence shown here is derived from an EMBL/GenBank/DDBJ whole genome shotgun (WGS) entry which is preliminary data.</text>
</comment>
<evidence type="ECO:0000313" key="6">
    <source>
        <dbReference type="Proteomes" id="UP001217776"/>
    </source>
</evidence>
<reference evidence="5" key="1">
    <citation type="submission" date="2022-10" db="EMBL/GenBank/DDBJ databases">
        <title>Human gut microbiome strain richness.</title>
        <authorList>
            <person name="Chen-Liaw A."/>
        </authorList>
    </citation>
    <scope>NUCLEOTIDE SEQUENCE</scope>
    <source>
        <strain evidence="5">1001283st1_A3_1001283B150304_161114</strain>
    </source>
</reference>